<dbReference type="RefSeq" id="WP_185176534.1">
    <property type="nucleotide sequence ID" value="NZ_CP059404.1"/>
</dbReference>
<dbReference type="AlphaFoldDB" id="A0A7G7CRE5"/>
<feature type="signal peptide" evidence="1">
    <location>
        <begin position="1"/>
        <end position="35"/>
    </location>
</feature>
<keyword evidence="3" id="KW-1185">Reference proteome</keyword>
<feature type="chain" id="PRO_5028935591" description="Secreted protein" evidence="1">
    <location>
        <begin position="36"/>
        <end position="265"/>
    </location>
</feature>
<evidence type="ECO:0000313" key="3">
    <source>
        <dbReference type="Proteomes" id="UP000515743"/>
    </source>
</evidence>
<organism evidence="2 3">
    <name type="scientific">Corynebacterium incognita</name>
    <dbReference type="NCBI Taxonomy" id="2754725"/>
    <lineage>
        <taxon>Bacteria</taxon>
        <taxon>Bacillati</taxon>
        <taxon>Actinomycetota</taxon>
        <taxon>Actinomycetes</taxon>
        <taxon>Mycobacteriales</taxon>
        <taxon>Corynebacteriaceae</taxon>
        <taxon>Corynebacterium</taxon>
    </lineage>
</organism>
<evidence type="ECO:0000256" key="1">
    <source>
        <dbReference type="SAM" id="SignalP"/>
    </source>
</evidence>
<sequence length="265" mass="27660">MFTALSYSRRTLGAAAAVLTTAAMLTACSSSDDQAAPTTVVTVTADTPTTTSKAAPSMSAKPATSSAKTTAAATTATDAAPASGSCDLSEFQAINSHINHVTTCNGKFADAGRMQTDMVLYFEFVDGAWQQIPAAGENLDGMSMACYDVDALKQRGLPTSIAERMAQCDPNEYYDPAAHEASASENGSCTSSDGYDVTLSGDIDCAEAHKAFDYYANHLSEGGGNTLYLTFDDWTCNSPTVMRAQELNAGTVCWSSGGQALLHNL</sequence>
<keyword evidence="1" id="KW-0732">Signal</keyword>
<dbReference type="Proteomes" id="UP000515743">
    <property type="component" value="Chromosome"/>
</dbReference>
<proteinExistence type="predicted"/>
<evidence type="ECO:0008006" key="4">
    <source>
        <dbReference type="Google" id="ProtNLM"/>
    </source>
</evidence>
<reference evidence="2 3" key="1">
    <citation type="submission" date="2020-07" db="EMBL/GenBank/DDBJ databases">
        <title>Complete genome and description of Corynebacterium incognita strain Marseille-Q3630 sp. nov.</title>
        <authorList>
            <person name="Boxberger M."/>
        </authorList>
    </citation>
    <scope>NUCLEOTIDE SEQUENCE [LARGE SCALE GENOMIC DNA]</scope>
    <source>
        <strain evidence="2 3">Marseille-Q3630</strain>
    </source>
</reference>
<evidence type="ECO:0000313" key="2">
    <source>
        <dbReference type="EMBL" id="QNE90161.1"/>
    </source>
</evidence>
<dbReference type="EMBL" id="CP059404">
    <property type="protein sequence ID" value="QNE90161.1"/>
    <property type="molecule type" value="Genomic_DNA"/>
</dbReference>
<gene>
    <name evidence="2" type="ORF">H0194_04025</name>
</gene>
<dbReference type="KEGG" id="cik:H0194_04025"/>
<protein>
    <recommendedName>
        <fullName evidence="4">Secreted protein</fullName>
    </recommendedName>
</protein>
<name>A0A7G7CRE5_9CORY</name>
<accession>A0A7G7CRE5</accession>